<evidence type="ECO:0000313" key="1">
    <source>
        <dbReference type="EMBL" id="MDR6374169.1"/>
    </source>
</evidence>
<comment type="caution">
    <text evidence="1">The sequence shown here is derived from an EMBL/GenBank/DDBJ whole genome shotgun (WGS) entry which is preliminary data.</text>
</comment>
<name>A0ABU1KT95_9BURK</name>
<organism evidence="1 2">
    <name type="scientific">Paraburkholderia caledonica</name>
    <dbReference type="NCBI Taxonomy" id="134536"/>
    <lineage>
        <taxon>Bacteria</taxon>
        <taxon>Pseudomonadati</taxon>
        <taxon>Pseudomonadota</taxon>
        <taxon>Betaproteobacteria</taxon>
        <taxon>Burkholderiales</taxon>
        <taxon>Burkholderiaceae</taxon>
        <taxon>Paraburkholderia</taxon>
    </lineage>
</organism>
<reference evidence="1 2" key="1">
    <citation type="submission" date="2023-07" db="EMBL/GenBank/DDBJ databases">
        <title>Sorghum-associated microbial communities from plants grown in Nebraska, USA.</title>
        <authorList>
            <person name="Schachtman D."/>
        </authorList>
    </citation>
    <scope>NUCLEOTIDE SEQUENCE [LARGE SCALE GENOMIC DNA]</scope>
    <source>
        <strain evidence="1 2">DS1039</strain>
    </source>
</reference>
<proteinExistence type="predicted"/>
<dbReference type="EMBL" id="JAVDQN010000001">
    <property type="protein sequence ID" value="MDR6374169.1"/>
    <property type="molecule type" value="Genomic_DNA"/>
</dbReference>
<sequence>MELAYIEISSQEETRILLDDLSVYFPQISVDEKELREDLAHPSPPHCGRLQPDQVQPTSHEYLTSRRAPAVVSCLSPVKK</sequence>
<dbReference type="Proteomes" id="UP001185254">
    <property type="component" value="Unassembled WGS sequence"/>
</dbReference>
<protein>
    <submittedName>
        <fullName evidence="1">Uncharacterized protein</fullName>
    </submittedName>
</protein>
<gene>
    <name evidence="1" type="ORF">J2776_000845</name>
</gene>
<accession>A0ABU1KT95</accession>
<evidence type="ECO:0000313" key="2">
    <source>
        <dbReference type="Proteomes" id="UP001185254"/>
    </source>
</evidence>
<keyword evidence="2" id="KW-1185">Reference proteome</keyword>